<accession>A0A939F528</accession>
<evidence type="ECO:0000313" key="2">
    <source>
        <dbReference type="EMBL" id="MBO0512440.1"/>
    </source>
</evidence>
<keyword evidence="1" id="KW-0472">Membrane</keyword>
<dbReference type="RefSeq" id="WP_206961832.1">
    <property type="nucleotide sequence ID" value="NZ_BAAAJJ010000002.1"/>
</dbReference>
<comment type="caution">
    <text evidence="2">The sequence shown here is derived from an EMBL/GenBank/DDBJ whole genome shotgun (WGS) entry which is preliminary data.</text>
</comment>
<keyword evidence="3" id="KW-1185">Reference proteome</keyword>
<keyword evidence="1" id="KW-1133">Transmembrane helix</keyword>
<feature type="transmembrane region" description="Helical" evidence="1">
    <location>
        <begin position="45"/>
        <end position="66"/>
    </location>
</feature>
<organism evidence="2 3">
    <name type="scientific">Streptomyces beijiangensis</name>
    <dbReference type="NCBI Taxonomy" id="163361"/>
    <lineage>
        <taxon>Bacteria</taxon>
        <taxon>Bacillati</taxon>
        <taxon>Actinomycetota</taxon>
        <taxon>Actinomycetes</taxon>
        <taxon>Kitasatosporales</taxon>
        <taxon>Streptomycetaceae</taxon>
        <taxon>Streptomyces</taxon>
    </lineage>
</organism>
<proteinExistence type="predicted"/>
<sequence>MAVHGSPNAQVNLVTSQASGQVQSSIKQGSEAPPEPGFCTTNCRIGAIVVGVATTIGTVVAVITYVKS</sequence>
<name>A0A939F528_9ACTN</name>
<reference evidence="2" key="1">
    <citation type="submission" date="2021-03" db="EMBL/GenBank/DDBJ databases">
        <title>Streptomyces poriferae sp. nov., a novel marine sponge-derived Actinobacteria species with anti-MRSA activity.</title>
        <authorList>
            <person name="Sandoval-Powers M."/>
            <person name="Kralova S."/>
            <person name="Nguyen G.-S."/>
            <person name="Fawwal D."/>
            <person name="Degnes K."/>
            <person name="Klinkenberg G."/>
            <person name="Sletta H."/>
            <person name="Wentzel A."/>
            <person name="Liles M.R."/>
        </authorList>
    </citation>
    <scope>NUCLEOTIDE SEQUENCE</scope>
    <source>
        <strain evidence="2">DSM 41794</strain>
    </source>
</reference>
<keyword evidence="1" id="KW-0812">Transmembrane</keyword>
<evidence type="ECO:0000256" key="1">
    <source>
        <dbReference type="SAM" id="Phobius"/>
    </source>
</evidence>
<gene>
    <name evidence="2" type="ORF">J0695_11560</name>
</gene>
<protein>
    <submittedName>
        <fullName evidence="2">Uncharacterized protein</fullName>
    </submittedName>
</protein>
<dbReference type="Proteomes" id="UP000664167">
    <property type="component" value="Unassembled WGS sequence"/>
</dbReference>
<dbReference type="EMBL" id="JAFLRJ010000099">
    <property type="protein sequence ID" value="MBO0512440.1"/>
    <property type="molecule type" value="Genomic_DNA"/>
</dbReference>
<dbReference type="AlphaFoldDB" id="A0A939F528"/>
<evidence type="ECO:0000313" key="3">
    <source>
        <dbReference type="Proteomes" id="UP000664167"/>
    </source>
</evidence>